<keyword evidence="3" id="KW-1185">Reference proteome</keyword>
<sequence length="81" mass="9561">MIYRLKNGNWEKVKLGIFFTLEGYEIMPGESWTQEIRLVYFDESTWNSYPLPPGRYKIIKEALGIGVEGKLTLEVEFEIRE</sequence>
<dbReference type="KEGG" id="tba:TERMP_00339"/>
<evidence type="ECO:0000259" key="1">
    <source>
        <dbReference type="Pfam" id="PF20251"/>
    </source>
</evidence>
<dbReference type="Pfam" id="PF20251">
    <property type="entry name" value="Big_14"/>
    <property type="match status" value="1"/>
</dbReference>
<dbReference type="eggNOG" id="arCOG07571">
    <property type="taxonomic scope" value="Archaea"/>
</dbReference>
<name>F0LIX0_THEBM</name>
<dbReference type="AlphaFoldDB" id="F0LIX0"/>
<reference evidence="2 3" key="1">
    <citation type="journal article" date="2011" name="J. Bacteriol.">
        <title>Complete genome sequence of the hyperthermophilic, piezophilic, heterotrophic, and carboxydotrophic archaeon Thermococcus barophilus MP.</title>
        <authorList>
            <person name="Vannier P."/>
            <person name="Marteinsson V.T."/>
            <person name="Fridjonsson O.H."/>
            <person name="Oger P."/>
            <person name="Jebbar M."/>
        </authorList>
    </citation>
    <scope>NUCLEOTIDE SEQUENCE [LARGE SCALE GENOMIC DNA]</scope>
    <source>
        <strain evidence="3">DSM 11836 / MP</strain>
    </source>
</reference>
<dbReference type="PATRIC" id="fig|391623.17.peg.339"/>
<dbReference type="HOGENOM" id="CLU_2565917_0_0_2"/>
<evidence type="ECO:0000313" key="3">
    <source>
        <dbReference type="Proteomes" id="UP000007478"/>
    </source>
</evidence>
<gene>
    <name evidence="2" type="ordered locus">TERMP_00339</name>
</gene>
<organism evidence="2 3">
    <name type="scientific">Thermococcus barophilus (strain DSM 11836 / MP)</name>
    <dbReference type="NCBI Taxonomy" id="391623"/>
    <lineage>
        <taxon>Archaea</taxon>
        <taxon>Methanobacteriati</taxon>
        <taxon>Methanobacteriota</taxon>
        <taxon>Thermococci</taxon>
        <taxon>Thermococcales</taxon>
        <taxon>Thermococcaceae</taxon>
        <taxon>Thermococcus</taxon>
    </lineage>
</organism>
<dbReference type="Proteomes" id="UP000007478">
    <property type="component" value="Chromosome"/>
</dbReference>
<feature type="domain" description="Bacterial Ig-like" evidence="1">
    <location>
        <begin position="2"/>
        <end position="77"/>
    </location>
</feature>
<proteinExistence type="predicted"/>
<accession>F0LIX0</accession>
<evidence type="ECO:0000313" key="2">
    <source>
        <dbReference type="EMBL" id="ADT83316.1"/>
    </source>
</evidence>
<protein>
    <recommendedName>
        <fullName evidence="1">Bacterial Ig-like domain-containing protein</fullName>
    </recommendedName>
</protein>
<dbReference type="EMBL" id="CP002372">
    <property type="protein sequence ID" value="ADT83316.1"/>
    <property type="molecule type" value="Genomic_DNA"/>
</dbReference>
<dbReference type="InterPro" id="IPR046878">
    <property type="entry name" value="Big_14"/>
</dbReference>